<dbReference type="PANTHER" id="PTHR47505:SF1">
    <property type="entry name" value="DNA UTILIZATION PROTEIN YHGH"/>
    <property type="match status" value="1"/>
</dbReference>
<dbReference type="InterPro" id="IPR051910">
    <property type="entry name" value="ComF/GntX_DNA_util-trans"/>
</dbReference>
<feature type="domain" description="Phosphoribosyltransferase" evidence="2">
    <location>
        <begin position="140"/>
        <end position="230"/>
    </location>
</feature>
<dbReference type="Pfam" id="PF18912">
    <property type="entry name" value="DZR_2"/>
    <property type="match status" value="1"/>
</dbReference>
<name>A0A3B1B1D1_9ZZZZ</name>
<dbReference type="Pfam" id="PF00156">
    <property type="entry name" value="Pribosyltran"/>
    <property type="match status" value="1"/>
</dbReference>
<feature type="domain" description="Double zinc ribbon" evidence="3">
    <location>
        <begin position="17"/>
        <end position="65"/>
    </location>
</feature>
<evidence type="ECO:0000256" key="1">
    <source>
        <dbReference type="ARBA" id="ARBA00008007"/>
    </source>
</evidence>
<dbReference type="InterPro" id="IPR044005">
    <property type="entry name" value="DZR_2"/>
</dbReference>
<dbReference type="InterPro" id="IPR000836">
    <property type="entry name" value="PRTase_dom"/>
</dbReference>
<comment type="similarity">
    <text evidence="1">Belongs to the ComF/GntX family.</text>
</comment>
<sequence length="236" mass="26378">MNKWINFNQLNFNIFPCLLCGCAHANKTRLCFACEQALPHNLSACRRCALPIPPDSHTRLCGQCLDSTPPSSAAHIPYVYAAPLDALLTGLKFRQQLHHGHLLGNLLTHYLHKKLRQLPECIVPVPLHASRLRERGYNQALEIARPIARSLGIKLEKNLVLRVRKTQAQSDLKQAARAANLHQAFRITRPPGYEHIALVDDVVTSGHTVNSLAEEFAKVGVKKVEIWAVARAVYRA</sequence>
<reference evidence="4" key="1">
    <citation type="submission" date="2018-06" db="EMBL/GenBank/DDBJ databases">
        <authorList>
            <person name="Zhirakovskaya E."/>
        </authorList>
    </citation>
    <scope>NUCLEOTIDE SEQUENCE</scope>
</reference>
<dbReference type="GO" id="GO:0016757">
    <property type="term" value="F:glycosyltransferase activity"/>
    <property type="evidence" value="ECO:0007669"/>
    <property type="project" value="UniProtKB-KW"/>
</dbReference>
<gene>
    <name evidence="4" type="ORF">MNBD_GAMMA25-1144</name>
</gene>
<evidence type="ECO:0000259" key="3">
    <source>
        <dbReference type="Pfam" id="PF18912"/>
    </source>
</evidence>
<dbReference type="EMBL" id="UOFY01000021">
    <property type="protein sequence ID" value="VAX07901.1"/>
    <property type="molecule type" value="Genomic_DNA"/>
</dbReference>
<keyword evidence="4" id="KW-0808">Transferase</keyword>
<evidence type="ECO:0000313" key="4">
    <source>
        <dbReference type="EMBL" id="VAX07901.1"/>
    </source>
</evidence>
<accession>A0A3B1B1D1</accession>
<evidence type="ECO:0000259" key="2">
    <source>
        <dbReference type="Pfam" id="PF00156"/>
    </source>
</evidence>
<dbReference type="AlphaFoldDB" id="A0A3B1B1D1"/>
<dbReference type="Gene3D" id="3.40.50.2020">
    <property type="match status" value="1"/>
</dbReference>
<keyword evidence="4" id="KW-0328">Glycosyltransferase</keyword>
<protein>
    <submittedName>
        <fullName evidence="4">Competence protein F homolog, phosphoribosyltransferase domain protein YhgH required for utilization of DNA as sole source of carbon and energy</fullName>
    </submittedName>
</protein>
<dbReference type="PROSITE" id="PS51257">
    <property type="entry name" value="PROKAR_LIPOPROTEIN"/>
    <property type="match status" value="1"/>
</dbReference>
<dbReference type="PANTHER" id="PTHR47505">
    <property type="entry name" value="DNA UTILIZATION PROTEIN YHGH"/>
    <property type="match status" value="1"/>
</dbReference>
<organism evidence="4">
    <name type="scientific">hydrothermal vent metagenome</name>
    <dbReference type="NCBI Taxonomy" id="652676"/>
    <lineage>
        <taxon>unclassified sequences</taxon>
        <taxon>metagenomes</taxon>
        <taxon>ecological metagenomes</taxon>
    </lineage>
</organism>
<proteinExistence type="inferred from homology"/>
<dbReference type="SUPFAM" id="SSF53271">
    <property type="entry name" value="PRTase-like"/>
    <property type="match status" value="1"/>
</dbReference>
<dbReference type="InterPro" id="IPR029057">
    <property type="entry name" value="PRTase-like"/>
</dbReference>
<dbReference type="CDD" id="cd06223">
    <property type="entry name" value="PRTases_typeI"/>
    <property type="match status" value="1"/>
</dbReference>